<dbReference type="GO" id="GO:0003676">
    <property type="term" value="F:nucleic acid binding"/>
    <property type="evidence" value="ECO:0007669"/>
    <property type="project" value="InterPro"/>
</dbReference>
<feature type="domain" description="Tc1-like transposase DDE" evidence="1">
    <location>
        <begin position="87"/>
        <end position="201"/>
    </location>
</feature>
<dbReference type="Pfam" id="PF07722">
    <property type="entry name" value="Peptidase_C26"/>
    <property type="match status" value="1"/>
</dbReference>
<dbReference type="InterPro" id="IPR038717">
    <property type="entry name" value="Tc1-like_DDE_dom"/>
</dbReference>
<dbReference type="Gene3D" id="3.30.420.10">
    <property type="entry name" value="Ribonuclease H-like superfamily/Ribonuclease H"/>
    <property type="match status" value="1"/>
</dbReference>
<dbReference type="EMBL" id="LT963408">
    <property type="protein sequence ID" value="SOS32388.1"/>
    <property type="molecule type" value="Genomic_DNA"/>
</dbReference>
<dbReference type="InterPro" id="IPR047655">
    <property type="entry name" value="Transpos_IS630-like"/>
</dbReference>
<name>A0A2K4W930_9PSED</name>
<dbReference type="RefSeq" id="WP_168928232.1">
    <property type="nucleotide sequence ID" value="NZ_LT963408.1"/>
</dbReference>
<dbReference type="GO" id="GO:0016787">
    <property type="term" value="F:hydrolase activity"/>
    <property type="evidence" value="ECO:0007669"/>
    <property type="project" value="InterPro"/>
</dbReference>
<gene>
    <name evidence="2" type="ORF">CFBP6411_01028</name>
</gene>
<proteinExistence type="predicted"/>
<dbReference type="AlphaFoldDB" id="A0A2K4W930"/>
<evidence type="ECO:0000313" key="3">
    <source>
        <dbReference type="Proteomes" id="UP000238093"/>
    </source>
</evidence>
<dbReference type="InterPro" id="IPR036397">
    <property type="entry name" value="RNaseH_sf"/>
</dbReference>
<reference evidence="2 3" key="1">
    <citation type="submission" date="2017-11" db="EMBL/GenBank/DDBJ databases">
        <authorList>
            <person name="Han C.G."/>
        </authorList>
    </citation>
    <scope>NUCLEOTIDE SEQUENCE [LARGE SCALE GENOMIC DNA]</scope>
    <source>
        <strain evidence="2">CFBP6411</strain>
    </source>
</reference>
<dbReference type="Proteomes" id="UP000238093">
    <property type="component" value="Chromosome I"/>
</dbReference>
<accession>A0A2K4W930</accession>
<dbReference type="InterPro" id="IPR011697">
    <property type="entry name" value="Peptidase_C26"/>
</dbReference>
<dbReference type="Pfam" id="PF13358">
    <property type="entry name" value="DDE_3"/>
    <property type="match status" value="1"/>
</dbReference>
<dbReference type="NCBIfam" id="NF033545">
    <property type="entry name" value="transpos_IS630"/>
    <property type="match status" value="1"/>
</dbReference>
<evidence type="ECO:0000313" key="2">
    <source>
        <dbReference type="EMBL" id="SOS32388.1"/>
    </source>
</evidence>
<sequence length="243" mass="27869">MPRIPLIGITACRQQLGKYSSHTVGDKYVEAAAFAGLPVLLPALGTQVDPAHWLDHVHGLFFTGSPSNVEPTRPGLPLGIGHIRTQSHDYIRHGTVTLFTALDYLEGKLISSIERQHRHQEWLDFLKKINRETPKHFQLHLIVDNYATHKHPKVKAWLEKHKRFHMHFTPTSSSWMNMVERFFRDITVYLRDGSFSSIRELESSITTFLALRNAQPTRYVWNAKGEDILNKIQRARAAMSTQA</sequence>
<evidence type="ECO:0000259" key="1">
    <source>
        <dbReference type="Pfam" id="PF13358"/>
    </source>
</evidence>
<dbReference type="SUPFAM" id="SSF53098">
    <property type="entry name" value="Ribonuclease H-like"/>
    <property type="match status" value="1"/>
</dbReference>
<protein>
    <recommendedName>
        <fullName evidence="1">Tc1-like transposase DDE domain-containing protein</fullName>
    </recommendedName>
</protein>
<organism evidence="2 3">
    <name type="scientific">Pseudomonas syringae group genomosp. 3</name>
    <dbReference type="NCBI Taxonomy" id="251701"/>
    <lineage>
        <taxon>Bacteria</taxon>
        <taxon>Pseudomonadati</taxon>
        <taxon>Pseudomonadota</taxon>
        <taxon>Gammaproteobacteria</taxon>
        <taxon>Pseudomonadales</taxon>
        <taxon>Pseudomonadaceae</taxon>
        <taxon>Pseudomonas</taxon>
    </lineage>
</organism>
<dbReference type="InterPro" id="IPR012337">
    <property type="entry name" value="RNaseH-like_sf"/>
</dbReference>